<organism evidence="1 2">
    <name type="scientific">Ensete ventricosum</name>
    <name type="common">Abyssinian banana</name>
    <name type="synonym">Musa ensete</name>
    <dbReference type="NCBI Taxonomy" id="4639"/>
    <lineage>
        <taxon>Eukaryota</taxon>
        <taxon>Viridiplantae</taxon>
        <taxon>Streptophyta</taxon>
        <taxon>Embryophyta</taxon>
        <taxon>Tracheophyta</taxon>
        <taxon>Spermatophyta</taxon>
        <taxon>Magnoliopsida</taxon>
        <taxon>Liliopsida</taxon>
        <taxon>Zingiberales</taxon>
        <taxon>Musaceae</taxon>
        <taxon>Ensete</taxon>
    </lineage>
</organism>
<dbReference type="AlphaFoldDB" id="A0A427APY5"/>
<proteinExistence type="predicted"/>
<evidence type="ECO:0000313" key="1">
    <source>
        <dbReference type="EMBL" id="RRT78291.1"/>
    </source>
</evidence>
<dbReference type="EMBL" id="AMZH03001713">
    <property type="protein sequence ID" value="RRT78291.1"/>
    <property type="molecule type" value="Genomic_DNA"/>
</dbReference>
<comment type="caution">
    <text evidence="1">The sequence shown here is derived from an EMBL/GenBank/DDBJ whole genome shotgun (WGS) entry which is preliminary data.</text>
</comment>
<reference evidence="1 2" key="1">
    <citation type="journal article" date="2014" name="Agronomy (Basel)">
        <title>A Draft Genome Sequence for Ensete ventricosum, the Drought-Tolerant Tree Against Hunger.</title>
        <authorList>
            <person name="Harrison J."/>
            <person name="Moore K.A."/>
            <person name="Paszkiewicz K."/>
            <person name="Jones T."/>
            <person name="Grant M."/>
            <person name="Ambacheew D."/>
            <person name="Muzemil S."/>
            <person name="Studholme D.J."/>
        </authorList>
    </citation>
    <scope>NUCLEOTIDE SEQUENCE [LARGE SCALE GENOMIC DNA]</scope>
</reference>
<protein>
    <submittedName>
        <fullName evidence="1">Uncharacterized protein</fullName>
    </submittedName>
</protein>
<evidence type="ECO:0000313" key="2">
    <source>
        <dbReference type="Proteomes" id="UP000287651"/>
    </source>
</evidence>
<sequence>MGYNERPPCTPAERYRGVGRTNPALSFCRLCGGALTEDPTSTSAWPPHPSSRVAPPVPCRLALVPVISDRHSSEPFGNFVSPAPHSGIPVLRLSESGIAPGLPCKGLVGALVSHLPALDTLALVLEPPAKKHVCLRPGFRSVYSPLETPYWKRDPTDRPPHYRMPVSSAIGGSAGSTIRTSAWNFEKAGSLVAWA</sequence>
<accession>A0A427APY5</accession>
<gene>
    <name evidence="1" type="ORF">B296_00021460</name>
</gene>
<dbReference type="Proteomes" id="UP000287651">
    <property type="component" value="Unassembled WGS sequence"/>
</dbReference>
<name>A0A427APY5_ENSVE</name>